<sequence length="231" mass="26265">MTIFLTYNRTLTKRMKKPGTATSAENYTYESKIIKCYKRYAPLYDLLFGSVFQQGRRAIVKEMKAIDTKDVLEVGVGTGLMLPMYPQDVAVTGIDISKEMLDKAQEKVDRDCTATVSLMQVNGEQLPFPDNHFTCVTLPYTYSVTPDPFKLINEVRRVCKKDGSIIIANHFSGVRSPWAVFEKIVSPFATKIGFQSKFSYQTYVENLDWNVVKSYSCNLFGLSRIVVVRND</sequence>
<proteinExistence type="predicted"/>
<dbReference type="InterPro" id="IPR050508">
    <property type="entry name" value="Methyltransf_Superfamily"/>
</dbReference>
<dbReference type="GO" id="GO:0032259">
    <property type="term" value="P:methylation"/>
    <property type="evidence" value="ECO:0007669"/>
    <property type="project" value="UniProtKB-KW"/>
</dbReference>
<dbReference type="EMBL" id="NSLY01000025">
    <property type="protein sequence ID" value="PDP59507.1"/>
    <property type="molecule type" value="Genomic_DNA"/>
</dbReference>
<dbReference type="Pfam" id="PF08241">
    <property type="entry name" value="Methyltransf_11"/>
    <property type="match status" value="1"/>
</dbReference>
<dbReference type="Gene3D" id="3.40.50.150">
    <property type="entry name" value="Vaccinia Virus protein VP39"/>
    <property type="match status" value="1"/>
</dbReference>
<dbReference type="PANTHER" id="PTHR42912:SF80">
    <property type="entry name" value="METHYLTRANSFERASE DOMAIN-CONTAINING PROTEIN"/>
    <property type="match status" value="1"/>
</dbReference>
<keyword evidence="2" id="KW-0808">Transferase</keyword>
<dbReference type="SUPFAM" id="SSF53335">
    <property type="entry name" value="S-adenosyl-L-methionine-dependent methyltransferases"/>
    <property type="match status" value="1"/>
</dbReference>
<dbReference type="CDD" id="cd02440">
    <property type="entry name" value="AdoMet_MTases"/>
    <property type="match status" value="1"/>
</dbReference>
<gene>
    <name evidence="2" type="ORF">CLI71_09005</name>
</gene>
<evidence type="ECO:0000259" key="1">
    <source>
        <dbReference type="Pfam" id="PF08241"/>
    </source>
</evidence>
<dbReference type="InterPro" id="IPR013216">
    <property type="entry name" value="Methyltransf_11"/>
</dbReference>
<dbReference type="GO" id="GO:0008757">
    <property type="term" value="F:S-adenosylmethionine-dependent methyltransferase activity"/>
    <property type="evidence" value="ECO:0007669"/>
    <property type="project" value="InterPro"/>
</dbReference>
<keyword evidence="2" id="KW-0489">Methyltransferase</keyword>
<evidence type="ECO:0000313" key="2">
    <source>
        <dbReference type="EMBL" id="PDP59507.1"/>
    </source>
</evidence>
<feature type="domain" description="Methyltransferase type 11" evidence="1">
    <location>
        <begin position="72"/>
        <end position="167"/>
    </location>
</feature>
<dbReference type="AlphaFoldDB" id="A0A2A6EDU9"/>
<dbReference type="PANTHER" id="PTHR42912">
    <property type="entry name" value="METHYLTRANSFERASE"/>
    <property type="match status" value="1"/>
</dbReference>
<name>A0A2A6EDU9_PREIN</name>
<reference evidence="2 3" key="1">
    <citation type="submission" date="2017-09" db="EMBL/GenBank/DDBJ databases">
        <title>Phase variable restriction modification systems are present in the genome sequences of periodontal pathogens Prevotella intermedia, Tannerella forsythia and Porphyromonas gingivalis.</title>
        <authorList>
            <person name="Haigh R.D."/>
            <person name="Crawford L."/>
            <person name="Ralph J."/>
            <person name="Wanford J."/>
            <person name="Vartoukian S.R."/>
            <person name="Hijazib K."/>
            <person name="Wade W."/>
            <person name="Oggioni M.R."/>
        </authorList>
    </citation>
    <scope>NUCLEOTIDE SEQUENCE [LARGE SCALE GENOMIC DNA]</scope>
    <source>
        <strain evidence="2 3">WW2834</strain>
    </source>
</reference>
<dbReference type="Proteomes" id="UP000219058">
    <property type="component" value="Unassembled WGS sequence"/>
</dbReference>
<evidence type="ECO:0000313" key="3">
    <source>
        <dbReference type="Proteomes" id="UP000219058"/>
    </source>
</evidence>
<organism evidence="2 3">
    <name type="scientific">Prevotella intermedia</name>
    <dbReference type="NCBI Taxonomy" id="28131"/>
    <lineage>
        <taxon>Bacteria</taxon>
        <taxon>Pseudomonadati</taxon>
        <taxon>Bacteroidota</taxon>
        <taxon>Bacteroidia</taxon>
        <taxon>Bacteroidales</taxon>
        <taxon>Prevotellaceae</taxon>
        <taxon>Prevotella</taxon>
    </lineage>
</organism>
<comment type="caution">
    <text evidence="2">The sequence shown here is derived from an EMBL/GenBank/DDBJ whole genome shotgun (WGS) entry which is preliminary data.</text>
</comment>
<dbReference type="InterPro" id="IPR029063">
    <property type="entry name" value="SAM-dependent_MTases_sf"/>
</dbReference>
<accession>A0A2A6EDU9</accession>
<protein>
    <submittedName>
        <fullName evidence="2">SAM-dependent methyltransferase</fullName>
    </submittedName>
</protein>